<dbReference type="InterPro" id="IPR008949">
    <property type="entry name" value="Isoprenoid_synthase_dom_sf"/>
</dbReference>
<dbReference type="RefSeq" id="WP_093451594.1">
    <property type="nucleotide sequence ID" value="NZ_FNZG01000003.1"/>
</dbReference>
<gene>
    <name evidence="1" type="ORF">SAMN05421762_1697</name>
</gene>
<dbReference type="OrthoDB" id="9814909at2"/>
<reference evidence="1 2" key="1">
    <citation type="submission" date="2016-10" db="EMBL/GenBank/DDBJ databases">
        <authorList>
            <person name="de Groot N.N."/>
        </authorList>
    </citation>
    <scope>NUCLEOTIDE SEQUENCE [LARGE SCALE GENOMIC DNA]</scope>
    <source>
        <strain evidence="1 2">DSM 29619</strain>
    </source>
</reference>
<dbReference type="SUPFAM" id="SSF48576">
    <property type="entry name" value="Terpenoid synthases"/>
    <property type="match status" value="1"/>
</dbReference>
<dbReference type="Gene3D" id="1.10.600.10">
    <property type="entry name" value="Farnesyl Diphosphate Synthase"/>
    <property type="match status" value="1"/>
</dbReference>
<accession>A0A1I1KZ70</accession>
<keyword evidence="2" id="KW-1185">Reference proteome</keyword>
<name>A0A1I1KZ70_9RHOB</name>
<dbReference type="InterPro" id="IPR002060">
    <property type="entry name" value="Squ/phyt_synthse"/>
</dbReference>
<sequence length="255" mass="27032">MADFDLNACAALVERGDPVRFRAAMAAPVPARAVLFPLYAFNIEVARAPWVTGEPMIAQMRLQWWRDALAEIAEGGVVKRHEVVTPLALAIRAEDVPALDRLVAARERDISGERFADEAALWSYLEATAGGLIEVAARRLGGGTAMAASAGRALGLVNWLMAVPALRAAGRQPLPEGADIAALAREGLVAFDVVGRGLPGLTASARGAFLPLAGFRGVLRRAARDVAAVEEDRLEPGPFAARLRLALTAATGRLW</sequence>
<evidence type="ECO:0000313" key="1">
    <source>
        <dbReference type="EMBL" id="SFC66064.1"/>
    </source>
</evidence>
<dbReference type="Pfam" id="PF00494">
    <property type="entry name" value="SQS_PSY"/>
    <property type="match status" value="1"/>
</dbReference>
<dbReference type="Proteomes" id="UP000231644">
    <property type="component" value="Unassembled WGS sequence"/>
</dbReference>
<dbReference type="EMBL" id="FOLX01000001">
    <property type="protein sequence ID" value="SFC66064.1"/>
    <property type="molecule type" value="Genomic_DNA"/>
</dbReference>
<organism evidence="1 2">
    <name type="scientific">Pseudooceanicola nitratireducens</name>
    <dbReference type="NCBI Taxonomy" id="517719"/>
    <lineage>
        <taxon>Bacteria</taxon>
        <taxon>Pseudomonadati</taxon>
        <taxon>Pseudomonadota</taxon>
        <taxon>Alphaproteobacteria</taxon>
        <taxon>Rhodobacterales</taxon>
        <taxon>Paracoccaceae</taxon>
        <taxon>Pseudooceanicola</taxon>
    </lineage>
</organism>
<dbReference type="STRING" id="517719.SAMN05421762_1697"/>
<evidence type="ECO:0000313" key="2">
    <source>
        <dbReference type="Proteomes" id="UP000231644"/>
    </source>
</evidence>
<dbReference type="AlphaFoldDB" id="A0A1I1KZ70"/>
<proteinExistence type="predicted"/>
<protein>
    <submittedName>
        <fullName evidence="1">Phytoene/squalene synthetase</fullName>
    </submittedName>
</protein>